<feature type="compositionally biased region" description="Polar residues" evidence="1">
    <location>
        <begin position="202"/>
        <end position="212"/>
    </location>
</feature>
<feature type="compositionally biased region" description="Basic residues" evidence="1">
    <location>
        <begin position="491"/>
        <end position="505"/>
    </location>
</feature>
<feature type="compositionally biased region" description="Polar residues" evidence="1">
    <location>
        <begin position="1263"/>
        <end position="1274"/>
    </location>
</feature>
<dbReference type="RefSeq" id="XP_030758805.1">
    <property type="nucleotide sequence ID" value="XM_030902945.1"/>
</dbReference>
<proteinExistence type="predicted"/>
<feature type="region of interest" description="Disordered" evidence="1">
    <location>
        <begin position="1235"/>
        <end position="1299"/>
    </location>
</feature>
<feature type="compositionally biased region" description="Basic and acidic residues" evidence="1">
    <location>
        <begin position="95"/>
        <end position="108"/>
    </location>
</feature>
<protein>
    <submittedName>
        <fullName evidence="3">Nucleolar protein dao-5-like</fullName>
    </submittedName>
</protein>
<sequence>MKDKEMKTPKSKKNKQSLIQEILSRIKTEVNSNDDQSSEETASTKRKENKKVREGTPSNNILDPTSIISQLVKQESETLRKKKKRKSLNDSNNSEEPKLKKVKLENVVKQEVNLDDSGFSRMTNSHGESSTLSHYNSEKEVPVSKPLQIKSEESKAKRKPQLKLNRNNVKQEDSDSSTKNKITIKNIKQESTSFEKVKGTKASKNIHTTNENIIFKRDRGTEESDDEDDFEVMVPKPIIVKVENSGSNESSSGDSDIETNKKLSKSIQNSNEFVYQKSGDKKSKHQGVSNPKIVSTNDSPNELSKDNAKGLKYVIGNKRKRGSSDDDTSEDIVTPQSLSRDIEKNKNMHKTKKVEVPKPKPVIKKEETDSGDSSEENDGLSELLQGKSSLNMEKYDKNKLQGKDKSKKVPRPLIIKKEMSSNESSDDQDLIDNRISNQQVSKPKISKNQKVPKPKLAIKKEETNSDDSSAENDGLSKLLQGKSDLNMKQQNKNKSHSKDKSKKVPKLLIIKKENTSSESSDESDDQDLSKSKNNQIEKRVSNQQISKPKISKNQIVPKPKLVSTKEESDSDDSTEESDGLSELLQEKSILNMEKQNKNKSPGKDMSKNVPKPIILKKENIGSESSDESDDQDLSESKNNQIEKRISNQQESKSKITENQKVPKPKLVITKEESDSDDSTEENDGLNEVLQGKSGLSMEKHDQNKLPGKDRSKQVPKPLILKKGNSESSDEDLSDNHIEKKISNQQVSKPKTTKIQKVPKPKPVITNEESDSDDSSEESDQDLPKPNNQIEKRISNQQVSKHKITKTQKVPKPMKKEESDSDDSSEENDGLSELLQAKSRLNMEKHDQNKLPTKGKSKQVPKPIILKKENSGSETSDHTQKMFNNQKVPKPKITKKEGSSSESSDESEDQDITRSNKQIEKRLSYQQVPKPKMDNSDSESNDESEEDKTTPRKISNQIKKMVSSQVNSTPKNGSRHSGDRDITNSIKSNSPVKNIRDKQKRKRNVGVEDTKQESNYGESSDEELPKPIKEEPLKLNGIIKQEPDEISLTPKTWQQRLQVRYPHLEEQNYNINVPESDTDYFILRIPKNIDVSLLLNKKIKLNKDSEITLNDQQYTFEPKQTDPMIVNLQKSKLVNIDKEITLQRSLKEEPLRLLKATDREDVLLPETIKSRHPLFGAMYKDKVKIEKDIKLKVTEAEENKKKQLLKKKKKIKSEVSSCDSVLDMFASEAFFSTPTVKNREEKIEHSKKKKKKSKHNDSDEILSQIKSEFNMSHSQESLDDSGLSLKHKHKSKKRKKLEMD</sequence>
<feature type="compositionally biased region" description="Basic and acidic residues" evidence="1">
    <location>
        <begin position="910"/>
        <end position="922"/>
    </location>
</feature>
<feature type="compositionally biased region" description="Polar residues" evidence="1">
    <location>
        <begin position="120"/>
        <end position="135"/>
    </location>
</feature>
<evidence type="ECO:0000256" key="1">
    <source>
        <dbReference type="SAM" id="MobiDB-lite"/>
    </source>
</evidence>
<feature type="compositionally biased region" description="Basic residues" evidence="1">
    <location>
        <begin position="1284"/>
        <end position="1299"/>
    </location>
</feature>
<dbReference type="Proteomes" id="UP000504635">
    <property type="component" value="Unplaced"/>
</dbReference>
<dbReference type="InParanoid" id="A0A6J2Y761"/>
<feature type="compositionally biased region" description="Acidic residues" evidence="1">
    <location>
        <begin position="935"/>
        <end position="945"/>
    </location>
</feature>
<gene>
    <name evidence="3" type="primary">LOC115884385</name>
</gene>
<evidence type="ECO:0000313" key="3">
    <source>
        <dbReference type="RefSeq" id="XP_030758805.1"/>
    </source>
</evidence>
<feature type="compositionally biased region" description="Polar residues" evidence="1">
    <location>
        <begin position="434"/>
        <end position="443"/>
    </location>
</feature>
<organism evidence="2 3">
    <name type="scientific">Sitophilus oryzae</name>
    <name type="common">Rice weevil</name>
    <name type="synonym">Curculio oryzae</name>
    <dbReference type="NCBI Taxonomy" id="7048"/>
    <lineage>
        <taxon>Eukaryota</taxon>
        <taxon>Metazoa</taxon>
        <taxon>Ecdysozoa</taxon>
        <taxon>Arthropoda</taxon>
        <taxon>Hexapoda</taxon>
        <taxon>Insecta</taxon>
        <taxon>Pterygota</taxon>
        <taxon>Neoptera</taxon>
        <taxon>Endopterygota</taxon>
        <taxon>Coleoptera</taxon>
        <taxon>Polyphaga</taxon>
        <taxon>Cucujiformia</taxon>
        <taxon>Curculionidae</taxon>
        <taxon>Dryophthorinae</taxon>
        <taxon>Sitophilus</taxon>
    </lineage>
</organism>
<feature type="compositionally biased region" description="Basic and acidic residues" evidence="1">
    <location>
        <begin position="865"/>
        <end position="879"/>
    </location>
</feature>
<feature type="compositionally biased region" description="Acidic residues" evidence="1">
    <location>
        <begin position="767"/>
        <end position="780"/>
    </location>
</feature>
<feature type="compositionally biased region" description="Basic and acidic residues" evidence="1">
    <location>
        <begin position="697"/>
        <end position="712"/>
    </location>
</feature>
<feature type="compositionally biased region" description="Polar residues" evidence="1">
    <location>
        <begin position="541"/>
        <end position="554"/>
    </location>
</feature>
<feature type="compositionally biased region" description="Acidic residues" evidence="1">
    <location>
        <begin position="673"/>
        <end position="684"/>
    </location>
</feature>
<feature type="compositionally biased region" description="Polar residues" evidence="1">
    <location>
        <begin position="982"/>
        <end position="991"/>
    </location>
</feature>
<feature type="compositionally biased region" description="Basic and acidic residues" evidence="1">
    <location>
        <begin position="527"/>
        <end position="540"/>
    </location>
</feature>
<feature type="compositionally biased region" description="Acidic residues" evidence="1">
    <location>
        <begin position="624"/>
        <end position="633"/>
    </location>
</feature>
<feature type="compositionally biased region" description="Low complexity" evidence="1">
    <location>
        <begin position="243"/>
        <end position="254"/>
    </location>
</feature>
<name>A0A6J2Y761_SITOR</name>
<feature type="compositionally biased region" description="Polar residues" evidence="1">
    <location>
        <begin position="56"/>
        <end position="73"/>
    </location>
</feature>
<feature type="compositionally biased region" description="Basic and acidic residues" evidence="1">
    <location>
        <begin position="393"/>
        <end position="404"/>
    </location>
</feature>
<feature type="compositionally biased region" description="Basic residues" evidence="1">
    <location>
        <begin position="1244"/>
        <end position="1253"/>
    </location>
</feature>
<feature type="compositionally biased region" description="Basic and acidic residues" evidence="1">
    <location>
        <begin position="169"/>
        <end position="178"/>
    </location>
</feature>
<dbReference type="GeneID" id="115884385"/>
<feature type="compositionally biased region" description="Acidic residues" evidence="1">
    <location>
        <begin position="369"/>
        <end position="379"/>
    </location>
</feature>
<feature type="region of interest" description="Disordered" evidence="1">
    <location>
        <begin position="25"/>
        <end position="1027"/>
    </location>
</feature>
<feature type="compositionally biased region" description="Basic and acidic residues" evidence="1">
    <location>
        <begin position="353"/>
        <end position="368"/>
    </location>
</feature>
<feature type="compositionally biased region" description="Acidic residues" evidence="1">
    <location>
        <begin position="568"/>
        <end position="579"/>
    </location>
</feature>
<feature type="compositionally biased region" description="Basic and acidic residues" evidence="1">
    <location>
        <begin position="42"/>
        <end position="54"/>
    </location>
</feature>
<feature type="compositionally biased region" description="Polar residues" evidence="1">
    <location>
        <begin position="951"/>
        <end position="971"/>
    </location>
</feature>
<dbReference type="OrthoDB" id="8197684at2759"/>
<feature type="compositionally biased region" description="Polar residues" evidence="1">
    <location>
        <begin position="286"/>
        <end position="302"/>
    </location>
</feature>
<feature type="compositionally biased region" description="Basic and acidic residues" evidence="1">
    <location>
        <begin position="640"/>
        <end position="657"/>
    </location>
</feature>
<feature type="compositionally biased region" description="Acidic residues" evidence="1">
    <location>
        <begin position="818"/>
        <end position="829"/>
    </location>
</feature>
<feature type="compositionally biased region" description="Basic residues" evidence="1">
    <location>
        <begin position="444"/>
        <end position="457"/>
    </location>
</feature>
<reference evidence="3" key="1">
    <citation type="submission" date="2025-08" db="UniProtKB">
        <authorList>
            <consortium name="RefSeq"/>
        </authorList>
    </citation>
    <scope>IDENTIFICATION</scope>
    <source>
        <tissue evidence="3">Gonads</tissue>
    </source>
</reference>
<keyword evidence="2" id="KW-1185">Reference proteome</keyword>
<feature type="compositionally biased region" description="Basic residues" evidence="1">
    <location>
        <begin position="750"/>
        <end position="759"/>
    </location>
</feature>
<dbReference type="KEGG" id="soy:115884385"/>
<evidence type="ECO:0000313" key="2">
    <source>
        <dbReference type="Proteomes" id="UP000504635"/>
    </source>
</evidence>
<accession>A0A6J2Y761</accession>
<feature type="compositionally biased region" description="Polar residues" evidence="1">
    <location>
        <begin position="29"/>
        <end position="41"/>
    </location>
</feature>